<dbReference type="EMBL" id="PYHR01000002">
    <property type="protein sequence ID" value="PWD51135.1"/>
    <property type="molecule type" value="Genomic_DNA"/>
</dbReference>
<organism evidence="1 2">
    <name type="scientific">Serinibacter arcticus</name>
    <dbReference type="NCBI Taxonomy" id="1655435"/>
    <lineage>
        <taxon>Bacteria</taxon>
        <taxon>Bacillati</taxon>
        <taxon>Actinomycetota</taxon>
        <taxon>Actinomycetes</taxon>
        <taxon>Micrococcales</taxon>
        <taxon>Beutenbergiaceae</taxon>
        <taxon>Serinibacter</taxon>
    </lineage>
</organism>
<name>A0A2U1ZVW7_9MICO</name>
<evidence type="ECO:0008006" key="3">
    <source>
        <dbReference type="Google" id="ProtNLM"/>
    </source>
</evidence>
<dbReference type="RefSeq" id="WP_109229516.1">
    <property type="nucleotide sequence ID" value="NZ_PYHR01000002.1"/>
</dbReference>
<proteinExistence type="predicted"/>
<gene>
    <name evidence="1" type="ORF">C8046_11255</name>
</gene>
<accession>A0A2U1ZVW7</accession>
<dbReference type="PANTHER" id="PTHR38784:SF1">
    <property type="entry name" value="SUCROSE PHOSPHORYLASE"/>
    <property type="match status" value="1"/>
</dbReference>
<keyword evidence="2" id="KW-1185">Reference proteome</keyword>
<dbReference type="SUPFAM" id="SSF52980">
    <property type="entry name" value="Restriction endonuclease-like"/>
    <property type="match status" value="1"/>
</dbReference>
<sequence>MALSATIVKIELSVSDIDHGCYEDHTLTLARHPSETEDRMMVRLIAFALRAHRLAEVDASLTFSAGLPTPDTSDLLLADLTGRELEAIMVGQPDEKTVTKAVRRAESVVVHPFGTAVEQWWRTIAPRVGGFETLTVVQLPSAQIKELGAQVSRRMAVQVTVLEGEITVTVGENDPVQLVPVLLQG</sequence>
<evidence type="ECO:0000313" key="1">
    <source>
        <dbReference type="EMBL" id="PWD51135.1"/>
    </source>
</evidence>
<comment type="caution">
    <text evidence="1">The sequence shown here is derived from an EMBL/GenBank/DDBJ whole genome shotgun (WGS) entry which is preliminary data.</text>
</comment>
<dbReference type="Proteomes" id="UP000245166">
    <property type="component" value="Unassembled WGS sequence"/>
</dbReference>
<dbReference type="Pfam" id="PF07152">
    <property type="entry name" value="YaeQ"/>
    <property type="match status" value="1"/>
</dbReference>
<dbReference type="Gene3D" id="3.10.640.10">
    <property type="entry name" value="Restriction endonuclease-like alpha-beta roll domain"/>
    <property type="match status" value="1"/>
</dbReference>
<dbReference type="OrthoDB" id="5293309at2"/>
<dbReference type="PIRSF" id="PIRSF011484">
    <property type="entry name" value="YaeQ"/>
    <property type="match status" value="1"/>
</dbReference>
<protein>
    <recommendedName>
        <fullName evidence="3">YaeQ protein</fullName>
    </recommendedName>
</protein>
<dbReference type="InterPro" id="IPR009822">
    <property type="entry name" value="YaeQ"/>
</dbReference>
<dbReference type="InterPro" id="IPR011335">
    <property type="entry name" value="Restrct_endonuc-II-like"/>
</dbReference>
<reference evidence="1 2" key="1">
    <citation type="submission" date="2018-03" db="EMBL/GenBank/DDBJ databases">
        <title>Genome assembly of novel Miniimonas species PCH200.</title>
        <authorList>
            <person name="Thakur V."/>
            <person name="Kumar V."/>
            <person name="Singh D."/>
        </authorList>
    </citation>
    <scope>NUCLEOTIDE SEQUENCE [LARGE SCALE GENOMIC DNA]</scope>
    <source>
        <strain evidence="1 2">PCH200</strain>
    </source>
</reference>
<dbReference type="AlphaFoldDB" id="A0A2U1ZVW7"/>
<dbReference type="InterPro" id="IPR038590">
    <property type="entry name" value="YaeQ_sf"/>
</dbReference>
<dbReference type="SMART" id="SM01322">
    <property type="entry name" value="YaeQ"/>
    <property type="match status" value="1"/>
</dbReference>
<dbReference type="PANTHER" id="PTHR38784">
    <property type="entry name" value="SUCROSE PHOSPHORYLASE"/>
    <property type="match status" value="1"/>
</dbReference>
<evidence type="ECO:0000313" key="2">
    <source>
        <dbReference type="Proteomes" id="UP000245166"/>
    </source>
</evidence>